<dbReference type="InterPro" id="IPR016182">
    <property type="entry name" value="Cu_amine_oxidase_N-reg"/>
</dbReference>
<reference evidence="14" key="1">
    <citation type="submission" date="2020-05" db="EMBL/GenBank/DDBJ databases">
        <authorList>
            <person name="Chiriac C."/>
            <person name="Salcher M."/>
            <person name="Ghai R."/>
            <person name="Kavagutti S V."/>
        </authorList>
    </citation>
    <scope>NUCLEOTIDE SEQUENCE</scope>
</reference>
<evidence type="ECO:0000256" key="7">
    <source>
        <dbReference type="ARBA" id="ARBA00022772"/>
    </source>
</evidence>
<dbReference type="GO" id="GO:0005507">
    <property type="term" value="F:copper ion binding"/>
    <property type="evidence" value="ECO:0007669"/>
    <property type="project" value="InterPro"/>
</dbReference>
<evidence type="ECO:0000259" key="13">
    <source>
        <dbReference type="Pfam" id="PF02728"/>
    </source>
</evidence>
<name>A0A6J7L974_9ZZZZ</name>
<dbReference type="Gene3D" id="2.70.98.20">
    <property type="entry name" value="Copper amine oxidase, catalytic domain"/>
    <property type="match status" value="1"/>
</dbReference>
<keyword evidence="8" id="KW-0560">Oxidoreductase</keyword>
<comment type="similarity">
    <text evidence="4">Belongs to the copper/topaquinone oxidase family.</text>
</comment>
<dbReference type="NCBIfam" id="NF008559">
    <property type="entry name" value="PRK11504.1"/>
    <property type="match status" value="1"/>
</dbReference>
<dbReference type="PANTHER" id="PTHR10638:SF86">
    <property type="entry name" value="COPPER AMINE OXIDASE 1-RELATED"/>
    <property type="match status" value="1"/>
</dbReference>
<evidence type="ECO:0000256" key="2">
    <source>
        <dbReference type="ARBA" id="ARBA00001936"/>
    </source>
</evidence>
<evidence type="ECO:0000256" key="5">
    <source>
        <dbReference type="ARBA" id="ARBA00011738"/>
    </source>
</evidence>
<dbReference type="GO" id="GO:0008131">
    <property type="term" value="F:primary methylamine oxidase activity"/>
    <property type="evidence" value="ECO:0007669"/>
    <property type="project" value="InterPro"/>
</dbReference>
<dbReference type="Pfam" id="PF02728">
    <property type="entry name" value="Cu_amine_oxidN3"/>
    <property type="match status" value="1"/>
</dbReference>
<dbReference type="PROSITE" id="PS01164">
    <property type="entry name" value="COPPER_AMINE_OXID_1"/>
    <property type="match status" value="1"/>
</dbReference>
<dbReference type="InterPro" id="IPR015802">
    <property type="entry name" value="Cu_amine_oxidase_N3"/>
</dbReference>
<evidence type="ECO:0000256" key="10">
    <source>
        <dbReference type="ARBA" id="ARBA00023157"/>
    </source>
</evidence>
<evidence type="ECO:0000256" key="6">
    <source>
        <dbReference type="ARBA" id="ARBA00022723"/>
    </source>
</evidence>
<keyword evidence="11" id="KW-0464">Manganese</keyword>
<evidence type="ECO:0000256" key="4">
    <source>
        <dbReference type="ARBA" id="ARBA00007983"/>
    </source>
</evidence>
<evidence type="ECO:0000256" key="8">
    <source>
        <dbReference type="ARBA" id="ARBA00023002"/>
    </source>
</evidence>
<evidence type="ECO:0000313" key="14">
    <source>
        <dbReference type="EMBL" id="CAB4964830.1"/>
    </source>
</evidence>
<evidence type="ECO:0000256" key="3">
    <source>
        <dbReference type="ARBA" id="ARBA00001947"/>
    </source>
</evidence>
<comment type="cofactor">
    <cofactor evidence="2">
        <name>Mn(2+)</name>
        <dbReference type="ChEBI" id="CHEBI:29035"/>
    </cofactor>
</comment>
<dbReference type="InterPro" id="IPR049948">
    <property type="entry name" value="Cu_Am_ox_TPQ-bd"/>
</dbReference>
<dbReference type="PANTHER" id="PTHR10638">
    <property type="entry name" value="COPPER AMINE OXIDASE"/>
    <property type="match status" value="1"/>
</dbReference>
<sequence length="495" mass="55379">MSAGNFGFPDEEGLRLVRAVSYIPRNEQDNAYAHPIDGLVAYVDLTNQRVLKVVDDVVLPVPQEDSNFHDDNGVVLRDDVRPLEIHQPEGPSFTVDGWEVDWQKWKFRVSMNAREGMVLHDISYNDDGRERSVLSRASFAEMVVPYGDPRPAHFWRSAFDVGEYGLGALANSLTLGCDCLGSIYYFDAYLADAQGQPYTVDRAICLHEEDFGVLWRGTNWRFGGAWVRRSRRLVISFWSTVGNYDYGFFWYFYQDGTIECEVKLTGIIQTASLPPGEYSPYLGRVAPELAGQHHQHLFCVRLDPAVDGPLNSVGEIDARPVPMGPENPHGNAIKKVTTPIERESQGRRSTDPASARTWLISNEGSLNDFGDPVGYKLVPAVGAMMLADDDSAVAQRATFAKSALWLTRYDPEERFPAGQFPNLHTGGDGLPRWIEADRSVSNAPVVLWHSFGTTHFTRPEDWPVMPVERVGFALKPFGFFRRMPALDVPPSKSCG</sequence>
<dbReference type="InterPro" id="IPR036460">
    <property type="entry name" value="Cu_amine_oxidase_C_sf"/>
</dbReference>
<dbReference type="SUPFAM" id="SSF49998">
    <property type="entry name" value="Amine oxidase catalytic domain"/>
    <property type="match status" value="1"/>
</dbReference>
<proteinExistence type="inferred from homology"/>
<evidence type="ECO:0000256" key="9">
    <source>
        <dbReference type="ARBA" id="ARBA00023008"/>
    </source>
</evidence>
<keyword evidence="10" id="KW-1015">Disulfide bond</keyword>
<evidence type="ECO:0000259" key="12">
    <source>
        <dbReference type="Pfam" id="PF01179"/>
    </source>
</evidence>
<dbReference type="InterPro" id="IPR015798">
    <property type="entry name" value="Cu_amine_oxidase_C"/>
</dbReference>
<comment type="cofactor">
    <cofactor evidence="3">
        <name>Zn(2+)</name>
        <dbReference type="ChEBI" id="CHEBI:29105"/>
    </cofactor>
</comment>
<dbReference type="EMBL" id="CAFBNF010000383">
    <property type="protein sequence ID" value="CAB4964830.1"/>
    <property type="molecule type" value="Genomic_DNA"/>
</dbReference>
<dbReference type="GO" id="GO:0009308">
    <property type="term" value="P:amine metabolic process"/>
    <property type="evidence" value="ECO:0007669"/>
    <property type="project" value="InterPro"/>
</dbReference>
<protein>
    <submittedName>
        <fullName evidence="14">Unannotated protein</fullName>
    </submittedName>
</protein>
<gene>
    <name evidence="14" type="ORF">UFOPK3773_02307</name>
</gene>
<comment type="subunit">
    <text evidence="5">Homodimer.</text>
</comment>
<dbReference type="Pfam" id="PF01179">
    <property type="entry name" value="Cu_amine_oxid"/>
    <property type="match status" value="1"/>
</dbReference>
<keyword evidence="7" id="KW-0801">TPQ</keyword>
<accession>A0A6J7L974</accession>
<dbReference type="InterPro" id="IPR000269">
    <property type="entry name" value="Cu_amine_oxidase"/>
</dbReference>
<dbReference type="GO" id="GO:0048038">
    <property type="term" value="F:quinone binding"/>
    <property type="evidence" value="ECO:0007669"/>
    <property type="project" value="InterPro"/>
</dbReference>
<feature type="domain" description="Copper amine oxidase catalytic" evidence="12">
    <location>
        <begin position="84"/>
        <end position="486"/>
    </location>
</feature>
<dbReference type="FunFam" id="2.70.98.20:FF:000001">
    <property type="entry name" value="Amine oxidase"/>
    <property type="match status" value="1"/>
</dbReference>
<dbReference type="Gene3D" id="3.10.450.40">
    <property type="match status" value="1"/>
</dbReference>
<keyword evidence="6" id="KW-0479">Metal-binding</keyword>
<feature type="domain" description="Copper amine oxidase N3-terminal" evidence="13">
    <location>
        <begin position="3"/>
        <end position="57"/>
    </location>
</feature>
<evidence type="ECO:0000256" key="11">
    <source>
        <dbReference type="ARBA" id="ARBA00023211"/>
    </source>
</evidence>
<dbReference type="SUPFAM" id="SSF54416">
    <property type="entry name" value="Amine oxidase N-terminal region"/>
    <property type="match status" value="1"/>
</dbReference>
<organism evidence="14">
    <name type="scientific">freshwater metagenome</name>
    <dbReference type="NCBI Taxonomy" id="449393"/>
    <lineage>
        <taxon>unclassified sequences</taxon>
        <taxon>metagenomes</taxon>
        <taxon>ecological metagenomes</taxon>
    </lineage>
</organism>
<keyword evidence="9" id="KW-0186">Copper</keyword>
<evidence type="ECO:0000256" key="1">
    <source>
        <dbReference type="ARBA" id="ARBA00001935"/>
    </source>
</evidence>
<comment type="cofactor">
    <cofactor evidence="1">
        <name>Cu cation</name>
        <dbReference type="ChEBI" id="CHEBI:23378"/>
    </cofactor>
</comment>
<dbReference type="AlphaFoldDB" id="A0A6J7L974"/>